<dbReference type="InterPro" id="IPR017972">
    <property type="entry name" value="Cyt_P450_CS"/>
</dbReference>
<evidence type="ECO:0000256" key="11">
    <source>
        <dbReference type="SAM" id="Phobius"/>
    </source>
</evidence>
<evidence type="ECO:0000256" key="9">
    <source>
        <dbReference type="PIRSR" id="PIRSR602401-1"/>
    </source>
</evidence>
<comment type="cofactor">
    <cofactor evidence="1 9">
        <name>heme</name>
        <dbReference type="ChEBI" id="CHEBI:30413"/>
    </cofactor>
</comment>
<dbReference type="InterPro" id="IPR050121">
    <property type="entry name" value="Cytochrome_P450_monoxygenase"/>
</dbReference>
<name>A0A427XDL7_9TREE</name>
<keyword evidence="11" id="KW-0472">Membrane</keyword>
<dbReference type="SUPFAM" id="SSF48264">
    <property type="entry name" value="Cytochrome P450"/>
    <property type="match status" value="1"/>
</dbReference>
<dbReference type="InterPro" id="IPR036396">
    <property type="entry name" value="Cyt_P450_sf"/>
</dbReference>
<evidence type="ECO:0000313" key="12">
    <source>
        <dbReference type="EMBL" id="RSH77011.1"/>
    </source>
</evidence>
<dbReference type="GO" id="GO:0016705">
    <property type="term" value="F:oxidoreductase activity, acting on paired donors, with incorporation or reduction of molecular oxygen"/>
    <property type="evidence" value="ECO:0007669"/>
    <property type="project" value="InterPro"/>
</dbReference>
<gene>
    <name evidence="12" type="ORF">EHS24_003952</name>
</gene>
<dbReference type="CDD" id="cd11061">
    <property type="entry name" value="CYP67-like"/>
    <property type="match status" value="1"/>
</dbReference>
<evidence type="ECO:0008006" key="14">
    <source>
        <dbReference type="Google" id="ProtNLM"/>
    </source>
</evidence>
<dbReference type="PANTHER" id="PTHR24305">
    <property type="entry name" value="CYTOCHROME P450"/>
    <property type="match status" value="1"/>
</dbReference>
<dbReference type="STRING" id="105984.A0A427XDL7"/>
<accession>A0A427XDL7</accession>
<protein>
    <recommendedName>
        <fullName evidence="14">Benzoate 4-monooxygenase</fullName>
    </recommendedName>
</protein>
<organism evidence="12 13">
    <name type="scientific">Apiotrichum porosum</name>
    <dbReference type="NCBI Taxonomy" id="105984"/>
    <lineage>
        <taxon>Eukaryota</taxon>
        <taxon>Fungi</taxon>
        <taxon>Dikarya</taxon>
        <taxon>Basidiomycota</taxon>
        <taxon>Agaricomycotina</taxon>
        <taxon>Tremellomycetes</taxon>
        <taxon>Trichosporonales</taxon>
        <taxon>Trichosporonaceae</taxon>
        <taxon>Apiotrichum</taxon>
    </lineage>
</organism>
<dbReference type="OrthoDB" id="1470350at2759"/>
<feature type="transmembrane region" description="Helical" evidence="11">
    <location>
        <begin position="12"/>
        <end position="32"/>
    </location>
</feature>
<evidence type="ECO:0000256" key="8">
    <source>
        <dbReference type="ARBA" id="ARBA00023033"/>
    </source>
</evidence>
<dbReference type="Proteomes" id="UP000279236">
    <property type="component" value="Unassembled WGS sequence"/>
</dbReference>
<keyword evidence="13" id="KW-1185">Reference proteome</keyword>
<dbReference type="PRINTS" id="PR00385">
    <property type="entry name" value="P450"/>
</dbReference>
<evidence type="ECO:0000256" key="7">
    <source>
        <dbReference type="ARBA" id="ARBA00023004"/>
    </source>
</evidence>
<dbReference type="Gene3D" id="1.10.630.10">
    <property type="entry name" value="Cytochrome P450"/>
    <property type="match status" value="1"/>
</dbReference>
<keyword evidence="6 10" id="KW-0560">Oxidoreductase</keyword>
<dbReference type="PANTHER" id="PTHR24305:SF29">
    <property type="entry name" value="BENZOATE-PARA-HYDROXYLASE"/>
    <property type="match status" value="1"/>
</dbReference>
<comment type="similarity">
    <text evidence="3 10">Belongs to the cytochrome P450 family.</text>
</comment>
<dbReference type="GO" id="GO:0004497">
    <property type="term" value="F:monooxygenase activity"/>
    <property type="evidence" value="ECO:0007669"/>
    <property type="project" value="UniProtKB-KW"/>
</dbReference>
<dbReference type="PROSITE" id="PS00086">
    <property type="entry name" value="CYTOCHROME_P450"/>
    <property type="match status" value="1"/>
</dbReference>
<comment type="pathway">
    <text evidence="2">Secondary metabolite biosynthesis.</text>
</comment>
<proteinExistence type="inferred from homology"/>
<dbReference type="InterPro" id="IPR002401">
    <property type="entry name" value="Cyt_P450_E_grp-I"/>
</dbReference>
<evidence type="ECO:0000256" key="4">
    <source>
        <dbReference type="ARBA" id="ARBA00022617"/>
    </source>
</evidence>
<keyword evidence="8 10" id="KW-0503">Monooxygenase</keyword>
<evidence type="ECO:0000256" key="1">
    <source>
        <dbReference type="ARBA" id="ARBA00001971"/>
    </source>
</evidence>
<evidence type="ECO:0000313" key="13">
    <source>
        <dbReference type="Proteomes" id="UP000279236"/>
    </source>
</evidence>
<feature type="binding site" description="axial binding residue" evidence="9">
    <location>
        <position position="463"/>
    </location>
    <ligand>
        <name>heme</name>
        <dbReference type="ChEBI" id="CHEBI:30413"/>
    </ligand>
    <ligandPart>
        <name>Fe</name>
        <dbReference type="ChEBI" id="CHEBI:18248"/>
    </ligandPart>
</feature>
<keyword evidence="4 9" id="KW-0349">Heme</keyword>
<dbReference type="GO" id="GO:0020037">
    <property type="term" value="F:heme binding"/>
    <property type="evidence" value="ECO:0007669"/>
    <property type="project" value="InterPro"/>
</dbReference>
<keyword evidence="11" id="KW-0812">Transmembrane</keyword>
<keyword evidence="5 9" id="KW-0479">Metal-binding</keyword>
<evidence type="ECO:0000256" key="10">
    <source>
        <dbReference type="RuleBase" id="RU000461"/>
    </source>
</evidence>
<evidence type="ECO:0000256" key="2">
    <source>
        <dbReference type="ARBA" id="ARBA00005179"/>
    </source>
</evidence>
<dbReference type="InterPro" id="IPR001128">
    <property type="entry name" value="Cyt_P450"/>
</dbReference>
<evidence type="ECO:0000256" key="6">
    <source>
        <dbReference type="ARBA" id="ARBA00023002"/>
    </source>
</evidence>
<dbReference type="EMBL" id="RSCE01000019">
    <property type="protein sequence ID" value="RSH77011.1"/>
    <property type="molecule type" value="Genomic_DNA"/>
</dbReference>
<dbReference type="Pfam" id="PF00067">
    <property type="entry name" value="p450"/>
    <property type="match status" value="1"/>
</dbReference>
<dbReference type="RefSeq" id="XP_028472158.1">
    <property type="nucleotide sequence ID" value="XM_028619585.1"/>
</dbReference>
<sequence length="513" mass="57735">MPSSILESLDDVPTWAILAGGATAILFGMYLFPYLVTYSSLRDIPGPTLAKFSHVWLFKVQKSGHRSLTVDELHRKHGTFVRLQPDHISIAADAAIKPIYGHTAGLVKSKFYDSFATAARNLFNVRNKADHTRKRKMMAHGFALRTVQEFEPYMAEILQQFVKQWDRLVDEAASRNMEPSFDSLEWFNYVAFDMIGDLAFGKPFGMVEAGADIARLQDTPTSKPEYAPAVQIINRRGEIVSTLAIIPELMPWAHWIPDPFFSKGVEARANLTRIGIASVRERLTHPPTDARADLLSRLQQAKDDKGNPLGADELTAEALGLIVGGSDTTSNSSCAVMYYLTKHPDVLRRLREELAEAIPEGTEVPSWEMVKNLPYLEKVLNETHRIHSTLGQGLPREVGPSGITVCGRYFPPGVTLSVPSYTIHHDEDIWGRDAMQFNPDRWDSLTQRQKEAFIPFSVGPRACIGRNVAEMEMKLILATWANRYDTTLREELVCHEGFFRKPNSLMVSIRRRP</sequence>
<dbReference type="AlphaFoldDB" id="A0A427XDL7"/>
<dbReference type="PRINTS" id="PR00463">
    <property type="entry name" value="EP450I"/>
</dbReference>
<dbReference type="GeneID" id="39588495"/>
<evidence type="ECO:0000256" key="3">
    <source>
        <dbReference type="ARBA" id="ARBA00010617"/>
    </source>
</evidence>
<dbReference type="GO" id="GO:0005506">
    <property type="term" value="F:iron ion binding"/>
    <property type="evidence" value="ECO:0007669"/>
    <property type="project" value="InterPro"/>
</dbReference>
<evidence type="ECO:0000256" key="5">
    <source>
        <dbReference type="ARBA" id="ARBA00022723"/>
    </source>
</evidence>
<keyword evidence="7 9" id="KW-0408">Iron</keyword>
<reference evidence="12 13" key="1">
    <citation type="submission" date="2018-11" db="EMBL/GenBank/DDBJ databases">
        <title>Genome sequence of Apiotrichum porosum DSM 27194.</title>
        <authorList>
            <person name="Aliyu H."/>
            <person name="Gorte O."/>
            <person name="Ochsenreither K."/>
        </authorList>
    </citation>
    <scope>NUCLEOTIDE SEQUENCE [LARGE SCALE GENOMIC DNA]</scope>
    <source>
        <strain evidence="12 13">DSM 27194</strain>
    </source>
</reference>
<comment type="caution">
    <text evidence="12">The sequence shown here is derived from an EMBL/GenBank/DDBJ whole genome shotgun (WGS) entry which is preliminary data.</text>
</comment>
<keyword evidence="11" id="KW-1133">Transmembrane helix</keyword>